<dbReference type="InterPro" id="IPR051487">
    <property type="entry name" value="Ser/Thr_Proteases_Immune/Dev"/>
</dbReference>
<sequence length="345" mass="37900">MFVQYILCVCFATTVFAGRRGGRGGKGETDGLDHFVSGGFKEEMRMSPWHAGIYTKSTTPYMQICGGTLIAKNVVVSAAHCFSESRQKPSVANYAVAVGKIYRPWNDAHDTGAQKSDVKEIIIPPRYQGNVANFQDDIALVIVEKEFQNSEFVKPACVSFDERMDEEQLREGNTGKVAGWGLTGEDARPSQVLRAAILPSVTIDKCIDESPVAFRSYITGDKICAGYNNGTAVCRGDSGGGLMFSSKIDGVDRFFLRGIVSTSNTAEEHGCNIYTWATFTHLLRHEHLVKAVVPDVEEACSPKSSDEGVDDRIARLTDIPRIQRCDCTCPPGTYKIRHGNYCKKL</sequence>
<dbReference type="PANTHER" id="PTHR24256">
    <property type="entry name" value="TRYPTASE-RELATED"/>
    <property type="match status" value="1"/>
</dbReference>
<protein>
    <recommendedName>
        <fullName evidence="4">Peptidase S1 domain-containing protein</fullName>
    </recommendedName>
</protein>
<accession>A0A921ZP06</accession>
<dbReference type="EMBL" id="JH668670">
    <property type="protein sequence ID" value="KAG6460427.1"/>
    <property type="molecule type" value="Genomic_DNA"/>
</dbReference>
<dbReference type="GO" id="GO:0006508">
    <property type="term" value="P:proteolysis"/>
    <property type="evidence" value="ECO:0007669"/>
    <property type="project" value="InterPro"/>
</dbReference>
<dbReference type="Gene3D" id="2.40.10.10">
    <property type="entry name" value="Trypsin-like serine proteases"/>
    <property type="match status" value="2"/>
</dbReference>
<dbReference type="GO" id="GO:0004252">
    <property type="term" value="F:serine-type endopeptidase activity"/>
    <property type="evidence" value="ECO:0007669"/>
    <property type="project" value="InterPro"/>
</dbReference>
<feature type="chain" id="PRO_5038276580" description="Peptidase S1 domain-containing protein" evidence="3">
    <location>
        <begin position="18"/>
        <end position="345"/>
    </location>
</feature>
<dbReference type="PROSITE" id="PS00134">
    <property type="entry name" value="TRYPSIN_HIS"/>
    <property type="match status" value="1"/>
</dbReference>
<evidence type="ECO:0000256" key="1">
    <source>
        <dbReference type="ARBA" id="ARBA00023157"/>
    </source>
</evidence>
<dbReference type="InterPro" id="IPR001254">
    <property type="entry name" value="Trypsin_dom"/>
</dbReference>
<evidence type="ECO:0000259" key="4">
    <source>
        <dbReference type="PROSITE" id="PS50240"/>
    </source>
</evidence>
<keyword evidence="1" id="KW-1015">Disulfide bond</keyword>
<dbReference type="SUPFAM" id="SSF50494">
    <property type="entry name" value="Trypsin-like serine proteases"/>
    <property type="match status" value="1"/>
</dbReference>
<dbReference type="AlphaFoldDB" id="A0A921ZP06"/>
<dbReference type="Pfam" id="PF00089">
    <property type="entry name" value="Trypsin"/>
    <property type="match status" value="1"/>
</dbReference>
<feature type="signal peptide" evidence="3">
    <location>
        <begin position="1"/>
        <end position="17"/>
    </location>
</feature>
<organism evidence="5 6">
    <name type="scientific">Manduca sexta</name>
    <name type="common">Tobacco hawkmoth</name>
    <name type="synonym">Tobacco hornworm</name>
    <dbReference type="NCBI Taxonomy" id="7130"/>
    <lineage>
        <taxon>Eukaryota</taxon>
        <taxon>Metazoa</taxon>
        <taxon>Ecdysozoa</taxon>
        <taxon>Arthropoda</taxon>
        <taxon>Hexapoda</taxon>
        <taxon>Insecta</taxon>
        <taxon>Pterygota</taxon>
        <taxon>Neoptera</taxon>
        <taxon>Endopterygota</taxon>
        <taxon>Lepidoptera</taxon>
        <taxon>Glossata</taxon>
        <taxon>Ditrysia</taxon>
        <taxon>Bombycoidea</taxon>
        <taxon>Sphingidae</taxon>
        <taxon>Sphinginae</taxon>
        <taxon>Sphingini</taxon>
        <taxon>Manduca</taxon>
    </lineage>
</organism>
<dbReference type="InterPro" id="IPR001314">
    <property type="entry name" value="Peptidase_S1A"/>
</dbReference>
<dbReference type="InterPro" id="IPR043504">
    <property type="entry name" value="Peptidase_S1_PA_chymotrypsin"/>
</dbReference>
<evidence type="ECO:0000256" key="2">
    <source>
        <dbReference type="ARBA" id="ARBA00024195"/>
    </source>
</evidence>
<dbReference type="PROSITE" id="PS50240">
    <property type="entry name" value="TRYPSIN_DOM"/>
    <property type="match status" value="1"/>
</dbReference>
<evidence type="ECO:0000256" key="3">
    <source>
        <dbReference type="SAM" id="SignalP"/>
    </source>
</evidence>
<gene>
    <name evidence="5" type="ORF">O3G_MSEX011976</name>
</gene>
<keyword evidence="3" id="KW-0732">Signal</keyword>
<reference evidence="5" key="2">
    <citation type="submission" date="2020-12" db="EMBL/GenBank/DDBJ databases">
        <authorList>
            <person name="Kanost M."/>
        </authorList>
    </citation>
    <scope>NUCLEOTIDE SEQUENCE</scope>
</reference>
<dbReference type="InterPro" id="IPR009003">
    <property type="entry name" value="Peptidase_S1_PA"/>
</dbReference>
<dbReference type="Proteomes" id="UP000791440">
    <property type="component" value="Unassembled WGS sequence"/>
</dbReference>
<name>A0A921ZP06_MANSE</name>
<reference evidence="5" key="1">
    <citation type="journal article" date="2016" name="Insect Biochem. Mol. Biol.">
        <title>Multifaceted biological insights from a draft genome sequence of the tobacco hornworm moth, Manduca sexta.</title>
        <authorList>
            <person name="Kanost M.R."/>
            <person name="Arrese E.L."/>
            <person name="Cao X."/>
            <person name="Chen Y.R."/>
            <person name="Chellapilla S."/>
            <person name="Goldsmith M.R."/>
            <person name="Grosse-Wilde E."/>
            <person name="Heckel D.G."/>
            <person name="Herndon N."/>
            <person name="Jiang H."/>
            <person name="Papanicolaou A."/>
            <person name="Qu J."/>
            <person name="Soulages J.L."/>
            <person name="Vogel H."/>
            <person name="Walters J."/>
            <person name="Waterhouse R.M."/>
            <person name="Ahn S.J."/>
            <person name="Almeida F.C."/>
            <person name="An C."/>
            <person name="Aqrawi P."/>
            <person name="Bretschneider A."/>
            <person name="Bryant W.B."/>
            <person name="Bucks S."/>
            <person name="Chao H."/>
            <person name="Chevignon G."/>
            <person name="Christen J.M."/>
            <person name="Clarke D.F."/>
            <person name="Dittmer N.T."/>
            <person name="Ferguson L.C.F."/>
            <person name="Garavelou S."/>
            <person name="Gordon K.H.J."/>
            <person name="Gunaratna R.T."/>
            <person name="Han Y."/>
            <person name="Hauser F."/>
            <person name="He Y."/>
            <person name="Heidel-Fischer H."/>
            <person name="Hirsh A."/>
            <person name="Hu Y."/>
            <person name="Jiang H."/>
            <person name="Kalra D."/>
            <person name="Klinner C."/>
            <person name="Konig C."/>
            <person name="Kovar C."/>
            <person name="Kroll A.R."/>
            <person name="Kuwar S.S."/>
            <person name="Lee S.L."/>
            <person name="Lehman R."/>
            <person name="Li K."/>
            <person name="Li Z."/>
            <person name="Liang H."/>
            <person name="Lovelace S."/>
            <person name="Lu Z."/>
            <person name="Mansfield J.H."/>
            <person name="McCulloch K.J."/>
            <person name="Mathew T."/>
            <person name="Morton B."/>
            <person name="Muzny D.M."/>
            <person name="Neunemann D."/>
            <person name="Ongeri F."/>
            <person name="Pauchet Y."/>
            <person name="Pu L.L."/>
            <person name="Pyrousis I."/>
            <person name="Rao X.J."/>
            <person name="Redding A."/>
            <person name="Roesel C."/>
            <person name="Sanchez-Gracia A."/>
            <person name="Schaack S."/>
            <person name="Shukla A."/>
            <person name="Tetreau G."/>
            <person name="Wang Y."/>
            <person name="Xiong G.H."/>
            <person name="Traut W."/>
            <person name="Walsh T.K."/>
            <person name="Worley K.C."/>
            <person name="Wu D."/>
            <person name="Wu W."/>
            <person name="Wu Y.Q."/>
            <person name="Zhang X."/>
            <person name="Zou Z."/>
            <person name="Zucker H."/>
            <person name="Briscoe A.D."/>
            <person name="Burmester T."/>
            <person name="Clem R.J."/>
            <person name="Feyereisen R."/>
            <person name="Grimmelikhuijzen C.J.P."/>
            <person name="Hamodrakas S.J."/>
            <person name="Hansson B.S."/>
            <person name="Huguet E."/>
            <person name="Jermiin L.S."/>
            <person name="Lan Q."/>
            <person name="Lehman H.K."/>
            <person name="Lorenzen M."/>
            <person name="Merzendorfer H."/>
            <person name="Michalopoulos I."/>
            <person name="Morton D.B."/>
            <person name="Muthukrishnan S."/>
            <person name="Oakeshott J.G."/>
            <person name="Palmer W."/>
            <person name="Park Y."/>
            <person name="Passarelli A.L."/>
            <person name="Rozas J."/>
            <person name="Schwartz L.M."/>
            <person name="Smith W."/>
            <person name="Southgate A."/>
            <person name="Vilcinskas A."/>
            <person name="Vogt R."/>
            <person name="Wang P."/>
            <person name="Werren J."/>
            <person name="Yu X.Q."/>
            <person name="Zhou J.J."/>
            <person name="Brown S.J."/>
            <person name="Scherer S.E."/>
            <person name="Richards S."/>
            <person name="Blissard G.W."/>
        </authorList>
    </citation>
    <scope>NUCLEOTIDE SEQUENCE</scope>
</reference>
<dbReference type="SMART" id="SM00020">
    <property type="entry name" value="Tryp_SPc"/>
    <property type="match status" value="1"/>
</dbReference>
<dbReference type="InterPro" id="IPR018114">
    <property type="entry name" value="TRYPSIN_HIS"/>
</dbReference>
<feature type="domain" description="Peptidase S1" evidence="4">
    <location>
        <begin position="36"/>
        <end position="294"/>
    </location>
</feature>
<dbReference type="PRINTS" id="PR00722">
    <property type="entry name" value="CHYMOTRYPSIN"/>
</dbReference>
<evidence type="ECO:0000313" key="5">
    <source>
        <dbReference type="EMBL" id="KAG6460427.1"/>
    </source>
</evidence>
<comment type="similarity">
    <text evidence="2">Belongs to the peptidase S1 family. CLIP subfamily.</text>
</comment>
<dbReference type="EMBL" id="JH668670">
    <property type="protein sequence ID" value="KAG6460426.1"/>
    <property type="molecule type" value="Genomic_DNA"/>
</dbReference>
<proteinExistence type="inferred from homology"/>
<evidence type="ECO:0000313" key="6">
    <source>
        <dbReference type="Proteomes" id="UP000791440"/>
    </source>
</evidence>
<keyword evidence="6" id="KW-1185">Reference proteome</keyword>
<dbReference type="CDD" id="cd00190">
    <property type="entry name" value="Tryp_SPc"/>
    <property type="match status" value="1"/>
</dbReference>
<comment type="caution">
    <text evidence="5">The sequence shown here is derived from an EMBL/GenBank/DDBJ whole genome shotgun (WGS) entry which is preliminary data.</text>
</comment>